<accession>U4LAE1</accession>
<dbReference type="CDD" id="cd02440">
    <property type="entry name" value="AdoMet_MTases"/>
    <property type="match status" value="1"/>
</dbReference>
<dbReference type="AlphaFoldDB" id="U4LAE1"/>
<proteinExistence type="predicted"/>
<keyword evidence="1" id="KW-0489">Methyltransferase</keyword>
<name>U4LAE1_PYROM</name>
<reference evidence="1 2" key="1">
    <citation type="journal article" date="2013" name="PLoS Genet.">
        <title>The genome and development-dependent transcriptomes of Pyronema confluens: a window into fungal evolution.</title>
        <authorList>
            <person name="Traeger S."/>
            <person name="Altegoer F."/>
            <person name="Freitag M."/>
            <person name="Gabaldon T."/>
            <person name="Kempken F."/>
            <person name="Kumar A."/>
            <person name="Marcet-Houben M."/>
            <person name="Poggeler S."/>
            <person name="Stajich J.E."/>
            <person name="Nowrousian M."/>
        </authorList>
    </citation>
    <scope>NUCLEOTIDE SEQUENCE [LARGE SCALE GENOMIC DNA]</scope>
    <source>
        <strain evidence="2">CBS 100304</strain>
        <tissue evidence="1">Vegetative mycelium</tissue>
    </source>
</reference>
<dbReference type="Proteomes" id="UP000018144">
    <property type="component" value="Unassembled WGS sequence"/>
</dbReference>
<dbReference type="Pfam" id="PF13489">
    <property type="entry name" value="Methyltransf_23"/>
    <property type="match status" value="1"/>
</dbReference>
<organism evidence="1 2">
    <name type="scientific">Pyronema omphalodes (strain CBS 100304)</name>
    <name type="common">Pyronema confluens</name>
    <dbReference type="NCBI Taxonomy" id="1076935"/>
    <lineage>
        <taxon>Eukaryota</taxon>
        <taxon>Fungi</taxon>
        <taxon>Dikarya</taxon>
        <taxon>Ascomycota</taxon>
        <taxon>Pezizomycotina</taxon>
        <taxon>Pezizomycetes</taxon>
        <taxon>Pezizales</taxon>
        <taxon>Pyronemataceae</taxon>
        <taxon>Pyronema</taxon>
    </lineage>
</organism>
<dbReference type="SUPFAM" id="SSF53335">
    <property type="entry name" value="S-adenosyl-L-methionine-dependent methyltransferases"/>
    <property type="match status" value="1"/>
</dbReference>
<gene>
    <name evidence="1" type="ORF">PCON_10292</name>
</gene>
<dbReference type="OrthoDB" id="2013972at2759"/>
<dbReference type="GO" id="GO:0008168">
    <property type="term" value="F:methyltransferase activity"/>
    <property type="evidence" value="ECO:0007669"/>
    <property type="project" value="UniProtKB-KW"/>
</dbReference>
<dbReference type="Gene3D" id="3.40.50.150">
    <property type="entry name" value="Vaccinia Virus protein VP39"/>
    <property type="match status" value="1"/>
</dbReference>
<dbReference type="STRING" id="1076935.U4LAE1"/>
<keyword evidence="2" id="KW-1185">Reference proteome</keyword>
<dbReference type="GO" id="GO:0032259">
    <property type="term" value="P:methylation"/>
    <property type="evidence" value="ECO:0007669"/>
    <property type="project" value="UniProtKB-KW"/>
</dbReference>
<protein>
    <submittedName>
        <fullName evidence="1">Similar to Release factor glutamine methyltransferase acc. no. P0ACC1</fullName>
    </submittedName>
</protein>
<dbReference type="PANTHER" id="PTHR43591:SF24">
    <property type="entry name" value="2-METHOXY-6-POLYPRENYL-1,4-BENZOQUINOL METHYLASE, MITOCHONDRIAL"/>
    <property type="match status" value="1"/>
</dbReference>
<dbReference type="InterPro" id="IPR029063">
    <property type="entry name" value="SAM-dependent_MTases_sf"/>
</dbReference>
<dbReference type="EMBL" id="HF935555">
    <property type="protein sequence ID" value="CCX10698.1"/>
    <property type="molecule type" value="Genomic_DNA"/>
</dbReference>
<dbReference type="PANTHER" id="PTHR43591">
    <property type="entry name" value="METHYLTRANSFERASE"/>
    <property type="match status" value="1"/>
</dbReference>
<sequence>MTQIPTSINGANEGEPTTNPILFQLVDTLKVDPAVLEDIENEDYAPSLGGGSTASLASAMHEYIFENGRRYHSYFGVDKNPLPTDETEQDRLDLHHEIMLRLLDNKLHKAPLENPQRILDVGTGTGIWAIDMADEYPSAEVIGVDLSPIQPAWVPPNCRFEVDDVERDWTFRSDYFHFIHARNLAQAIDNWPQLMDQIYRCTVPGGYVELAECGGQVYSDDGSLKEGNAFKRCFDLVSVDALPKIGRLPPSTSLMKSRLEEAGFVDIHSHVCKQPFGPWPEDENMKN</sequence>
<evidence type="ECO:0000313" key="1">
    <source>
        <dbReference type="EMBL" id="CCX10698.1"/>
    </source>
</evidence>
<keyword evidence="1" id="KW-0808">Transferase</keyword>
<evidence type="ECO:0000313" key="2">
    <source>
        <dbReference type="Proteomes" id="UP000018144"/>
    </source>
</evidence>